<proteinExistence type="predicted"/>
<evidence type="ECO:0000313" key="8">
    <source>
        <dbReference type="Proteomes" id="UP001230156"/>
    </source>
</evidence>
<dbReference type="InterPro" id="IPR002104">
    <property type="entry name" value="Integrase_catalytic"/>
</dbReference>
<dbReference type="InterPro" id="IPR011010">
    <property type="entry name" value="DNA_brk_join_enz"/>
</dbReference>
<feature type="domain" description="Core-binding (CB)" evidence="6">
    <location>
        <begin position="59"/>
        <end position="187"/>
    </location>
</feature>
<evidence type="ECO:0000256" key="4">
    <source>
        <dbReference type="PROSITE-ProRule" id="PRU01248"/>
    </source>
</evidence>
<dbReference type="PANTHER" id="PTHR30349">
    <property type="entry name" value="PHAGE INTEGRASE-RELATED"/>
    <property type="match status" value="1"/>
</dbReference>
<dbReference type="InterPro" id="IPR013762">
    <property type="entry name" value="Integrase-like_cat_sf"/>
</dbReference>
<dbReference type="Proteomes" id="UP001230156">
    <property type="component" value="Unassembled WGS sequence"/>
</dbReference>
<keyword evidence="1" id="KW-0229">DNA integration</keyword>
<dbReference type="SUPFAM" id="SSF56349">
    <property type="entry name" value="DNA breaking-rejoining enzymes"/>
    <property type="match status" value="1"/>
</dbReference>
<evidence type="ECO:0000256" key="1">
    <source>
        <dbReference type="ARBA" id="ARBA00022908"/>
    </source>
</evidence>
<keyword evidence="2 4" id="KW-0238">DNA-binding</keyword>
<dbReference type="Gene3D" id="1.10.443.10">
    <property type="entry name" value="Intergrase catalytic core"/>
    <property type="match status" value="1"/>
</dbReference>
<keyword evidence="8" id="KW-1185">Reference proteome</keyword>
<evidence type="ECO:0000256" key="3">
    <source>
        <dbReference type="ARBA" id="ARBA00023172"/>
    </source>
</evidence>
<organism evidence="7 8">
    <name type="scientific">Dongia sedimenti</name>
    <dbReference type="NCBI Taxonomy" id="3064282"/>
    <lineage>
        <taxon>Bacteria</taxon>
        <taxon>Pseudomonadati</taxon>
        <taxon>Pseudomonadota</taxon>
        <taxon>Alphaproteobacteria</taxon>
        <taxon>Rhodospirillales</taxon>
        <taxon>Dongiaceae</taxon>
        <taxon>Dongia</taxon>
    </lineage>
</organism>
<dbReference type="CDD" id="cd00796">
    <property type="entry name" value="INT_Rci_Hp1_C"/>
    <property type="match status" value="1"/>
</dbReference>
<dbReference type="InterPro" id="IPR010998">
    <property type="entry name" value="Integrase_recombinase_N"/>
</dbReference>
<dbReference type="PROSITE" id="PS51898">
    <property type="entry name" value="TYR_RECOMBINASE"/>
    <property type="match status" value="1"/>
</dbReference>
<evidence type="ECO:0000313" key="7">
    <source>
        <dbReference type="EMBL" id="MDQ7251290.1"/>
    </source>
</evidence>
<protein>
    <submittedName>
        <fullName evidence="7">Tyrosine-type recombinase/integrase</fullName>
    </submittedName>
</protein>
<sequence>MATIREKGAYQWHVQVRRRGWPTQSKTRRTRKEAEAWAREVETQMDKAVFVDRTPAERTTFREVLERYLVEVTDKRPGEASRKGERARIERFIREEPELCAHAVANLTPEHFEDWRDRRLQQIVRRGREGGRGRYKPVAWMPKLKKDGSLRANAAKPKAAPKPAKTVAPGTVRRELTTLKRAIDHCKKRLKLISNPVNSEDVRRPSVYDERDVRLTPEEIARLLEVCRQSDNPWLAPVVELAFETGARRSSLLRLEWRDVNFGRRTALLRGVKNSRRPEIVIDHPVALSPRALEILRGLEASRDKRQSRVLPTTADAVQAAFGRARAKANVRHFRLHDARHERASSLVEAGWSDSQVMAMTGHRDPKSLRRYVNLRREHLADALAKLPPAVSR</sequence>
<accession>A0ABU0YU95</accession>
<dbReference type="PANTHER" id="PTHR30349:SF94">
    <property type="entry name" value="INTEGRASE_RECOMBINASE HI_1414-RELATED"/>
    <property type="match status" value="1"/>
</dbReference>
<name>A0ABU0YU95_9PROT</name>
<reference evidence="8" key="1">
    <citation type="submission" date="2023-08" db="EMBL/GenBank/DDBJ databases">
        <title>Rhodospirillaceae gen. nov., a novel taxon isolated from the Yangtze River Yuezi River estuary sludge.</title>
        <authorList>
            <person name="Ruan L."/>
        </authorList>
    </citation>
    <scope>NUCLEOTIDE SEQUENCE [LARGE SCALE GENOMIC DNA]</scope>
    <source>
        <strain evidence="8">R-7</strain>
    </source>
</reference>
<comment type="caution">
    <text evidence="7">The sequence shown here is derived from an EMBL/GenBank/DDBJ whole genome shotgun (WGS) entry which is preliminary data.</text>
</comment>
<dbReference type="InterPro" id="IPR044068">
    <property type="entry name" value="CB"/>
</dbReference>
<keyword evidence="3" id="KW-0233">DNA recombination</keyword>
<evidence type="ECO:0000259" key="6">
    <source>
        <dbReference type="PROSITE" id="PS51900"/>
    </source>
</evidence>
<evidence type="ECO:0000256" key="2">
    <source>
        <dbReference type="ARBA" id="ARBA00023125"/>
    </source>
</evidence>
<dbReference type="Gene3D" id="1.10.150.130">
    <property type="match status" value="1"/>
</dbReference>
<dbReference type="Pfam" id="PF00589">
    <property type="entry name" value="Phage_integrase"/>
    <property type="match status" value="1"/>
</dbReference>
<feature type="domain" description="Tyr recombinase" evidence="5">
    <location>
        <begin position="210"/>
        <end position="385"/>
    </location>
</feature>
<dbReference type="EMBL" id="JAUYVI010000010">
    <property type="protein sequence ID" value="MDQ7251290.1"/>
    <property type="molecule type" value="Genomic_DNA"/>
</dbReference>
<dbReference type="InterPro" id="IPR050090">
    <property type="entry name" value="Tyrosine_recombinase_XerCD"/>
</dbReference>
<dbReference type="PROSITE" id="PS51900">
    <property type="entry name" value="CB"/>
    <property type="match status" value="1"/>
</dbReference>
<dbReference type="RefSeq" id="WP_379961520.1">
    <property type="nucleotide sequence ID" value="NZ_JAUYVI010000010.1"/>
</dbReference>
<gene>
    <name evidence="7" type="ORF">Q8A70_26630</name>
</gene>
<evidence type="ECO:0000259" key="5">
    <source>
        <dbReference type="PROSITE" id="PS51898"/>
    </source>
</evidence>